<dbReference type="EMBL" id="BMAT01006457">
    <property type="protein sequence ID" value="GFS13106.1"/>
    <property type="molecule type" value="Genomic_DNA"/>
</dbReference>
<evidence type="ECO:0000256" key="1">
    <source>
        <dbReference type="SAM" id="MobiDB-lite"/>
    </source>
</evidence>
<proteinExistence type="predicted"/>
<organism evidence="2 3">
    <name type="scientific">Elysia marginata</name>
    <dbReference type="NCBI Taxonomy" id="1093978"/>
    <lineage>
        <taxon>Eukaryota</taxon>
        <taxon>Metazoa</taxon>
        <taxon>Spiralia</taxon>
        <taxon>Lophotrochozoa</taxon>
        <taxon>Mollusca</taxon>
        <taxon>Gastropoda</taxon>
        <taxon>Heterobranchia</taxon>
        <taxon>Euthyneura</taxon>
        <taxon>Panpulmonata</taxon>
        <taxon>Sacoglossa</taxon>
        <taxon>Placobranchoidea</taxon>
        <taxon>Plakobranchidae</taxon>
        <taxon>Elysia</taxon>
    </lineage>
</organism>
<gene>
    <name evidence="2" type="ORF">ElyMa_003128600</name>
</gene>
<evidence type="ECO:0000313" key="2">
    <source>
        <dbReference type="EMBL" id="GFS13106.1"/>
    </source>
</evidence>
<name>A0AAV4IVR4_9GAST</name>
<evidence type="ECO:0000313" key="3">
    <source>
        <dbReference type="Proteomes" id="UP000762676"/>
    </source>
</evidence>
<protein>
    <submittedName>
        <fullName evidence="2">Uncharacterized protein</fullName>
    </submittedName>
</protein>
<keyword evidence="3" id="KW-1185">Reference proteome</keyword>
<dbReference type="Proteomes" id="UP000762676">
    <property type="component" value="Unassembled WGS sequence"/>
</dbReference>
<sequence>MTLPNCPVSGKRKFSTRRGLTRRRTGWNESGYLSDSPSDRTVSKQPNCGPVLVQYMHCGLSLMSVSTQSTSTALSSSEDFSEWMAQSFDYISTPPSLHLCLWYRDRKKAIET</sequence>
<dbReference type="AlphaFoldDB" id="A0AAV4IVR4"/>
<comment type="caution">
    <text evidence="2">The sequence shown here is derived from an EMBL/GenBank/DDBJ whole genome shotgun (WGS) entry which is preliminary data.</text>
</comment>
<feature type="region of interest" description="Disordered" evidence="1">
    <location>
        <begin position="1"/>
        <end position="21"/>
    </location>
</feature>
<accession>A0AAV4IVR4</accession>
<feature type="compositionally biased region" description="Basic residues" evidence="1">
    <location>
        <begin position="10"/>
        <end position="21"/>
    </location>
</feature>
<reference evidence="2 3" key="1">
    <citation type="journal article" date="2021" name="Elife">
        <title>Chloroplast acquisition without the gene transfer in kleptoplastic sea slugs, Plakobranchus ocellatus.</title>
        <authorList>
            <person name="Maeda T."/>
            <person name="Takahashi S."/>
            <person name="Yoshida T."/>
            <person name="Shimamura S."/>
            <person name="Takaki Y."/>
            <person name="Nagai Y."/>
            <person name="Toyoda A."/>
            <person name="Suzuki Y."/>
            <person name="Arimoto A."/>
            <person name="Ishii H."/>
            <person name="Satoh N."/>
            <person name="Nishiyama T."/>
            <person name="Hasebe M."/>
            <person name="Maruyama T."/>
            <person name="Minagawa J."/>
            <person name="Obokata J."/>
            <person name="Shigenobu S."/>
        </authorList>
    </citation>
    <scope>NUCLEOTIDE SEQUENCE [LARGE SCALE GENOMIC DNA]</scope>
</reference>